<gene>
    <name evidence="2" type="ORF">EVAR_86263_1</name>
</gene>
<comment type="caution">
    <text evidence="2">The sequence shown here is derived from an EMBL/GenBank/DDBJ whole genome shotgun (WGS) entry which is preliminary data.</text>
</comment>
<feature type="region of interest" description="Disordered" evidence="1">
    <location>
        <begin position="175"/>
        <end position="199"/>
    </location>
</feature>
<dbReference type="Proteomes" id="UP000299102">
    <property type="component" value="Unassembled WGS sequence"/>
</dbReference>
<protein>
    <submittedName>
        <fullName evidence="2">Uncharacterized protein</fullName>
    </submittedName>
</protein>
<keyword evidence="3" id="KW-1185">Reference proteome</keyword>
<proteinExistence type="predicted"/>
<evidence type="ECO:0000313" key="2">
    <source>
        <dbReference type="EMBL" id="GBP23886.1"/>
    </source>
</evidence>
<feature type="compositionally biased region" description="Basic and acidic residues" evidence="1">
    <location>
        <begin position="176"/>
        <end position="199"/>
    </location>
</feature>
<name>A0A4C1UD65_EUMVA</name>
<sequence length="199" mass="22548">MPRHLRTIKEKVLHNKAVSQNNGAQLCMGHKFKLSRSYLMCVCIGTPVSSQRQEANEQASHERIDGHRCPWTLTISEESPQRRVSALSASWEGIGYLMVRDWVDAKGLREWAIVTLSLWTRCNSGGSIQAMTKSSNDLPYPGVHDKSSIPDTAIAFVIRHLPSVSSKSELVVVAEPELKAEREQNRERDQNQNRKRDRD</sequence>
<accession>A0A4C1UD65</accession>
<organism evidence="2 3">
    <name type="scientific">Eumeta variegata</name>
    <name type="common">Bagworm moth</name>
    <name type="synonym">Eumeta japonica</name>
    <dbReference type="NCBI Taxonomy" id="151549"/>
    <lineage>
        <taxon>Eukaryota</taxon>
        <taxon>Metazoa</taxon>
        <taxon>Ecdysozoa</taxon>
        <taxon>Arthropoda</taxon>
        <taxon>Hexapoda</taxon>
        <taxon>Insecta</taxon>
        <taxon>Pterygota</taxon>
        <taxon>Neoptera</taxon>
        <taxon>Endopterygota</taxon>
        <taxon>Lepidoptera</taxon>
        <taxon>Glossata</taxon>
        <taxon>Ditrysia</taxon>
        <taxon>Tineoidea</taxon>
        <taxon>Psychidae</taxon>
        <taxon>Oiketicinae</taxon>
        <taxon>Eumeta</taxon>
    </lineage>
</organism>
<dbReference type="AlphaFoldDB" id="A0A4C1UD65"/>
<evidence type="ECO:0000313" key="3">
    <source>
        <dbReference type="Proteomes" id="UP000299102"/>
    </source>
</evidence>
<dbReference type="EMBL" id="BGZK01000154">
    <property type="protein sequence ID" value="GBP23886.1"/>
    <property type="molecule type" value="Genomic_DNA"/>
</dbReference>
<evidence type="ECO:0000256" key="1">
    <source>
        <dbReference type="SAM" id="MobiDB-lite"/>
    </source>
</evidence>
<reference evidence="2 3" key="1">
    <citation type="journal article" date="2019" name="Commun. Biol.">
        <title>The bagworm genome reveals a unique fibroin gene that provides high tensile strength.</title>
        <authorList>
            <person name="Kono N."/>
            <person name="Nakamura H."/>
            <person name="Ohtoshi R."/>
            <person name="Tomita M."/>
            <person name="Numata K."/>
            <person name="Arakawa K."/>
        </authorList>
    </citation>
    <scope>NUCLEOTIDE SEQUENCE [LARGE SCALE GENOMIC DNA]</scope>
</reference>